<dbReference type="Proteomes" id="UP000255317">
    <property type="component" value="Unassembled WGS sequence"/>
</dbReference>
<feature type="transmembrane region" description="Helical" evidence="1">
    <location>
        <begin position="201"/>
        <end position="221"/>
    </location>
</feature>
<feature type="transmembrane region" description="Helical" evidence="1">
    <location>
        <begin position="378"/>
        <end position="394"/>
    </location>
</feature>
<name>A0A370Q586_9FLAO</name>
<feature type="transmembrane region" description="Helical" evidence="1">
    <location>
        <begin position="255"/>
        <end position="274"/>
    </location>
</feature>
<protein>
    <recommendedName>
        <fullName evidence="4">Dolichyl-phosphate-mannose-protein mannosyltransferase</fullName>
    </recommendedName>
</protein>
<evidence type="ECO:0008006" key="4">
    <source>
        <dbReference type="Google" id="ProtNLM"/>
    </source>
</evidence>
<dbReference type="EMBL" id="QRAO01000008">
    <property type="protein sequence ID" value="RDK83230.1"/>
    <property type="molecule type" value="Genomic_DNA"/>
</dbReference>
<keyword evidence="3" id="KW-1185">Reference proteome</keyword>
<evidence type="ECO:0000256" key="1">
    <source>
        <dbReference type="SAM" id="Phobius"/>
    </source>
</evidence>
<evidence type="ECO:0000313" key="2">
    <source>
        <dbReference type="EMBL" id="RDK83230.1"/>
    </source>
</evidence>
<sequence length="532" mass="62351">MGLQQFAVSIYKNPFTFLFFAVLICYILVYMPYGLEDGDMGTIVSISWSMYNGYFPHLDFVYIKPPFSPYFHSWPFYISETYGYLINRTMYYLQIFLYSLWAIKILCREFNIERRDTVYFLALLGALISIHDYPPMPWNTVDGVFFTILGAWFLLKPKHKWFHIALGAFFVSLAVLCKQSFFFVPVLLVVYFLLKKDFRQSIYFILYGLFFAMLYVGIIYINGAFDAMWEQLFSFTTSSSFKRTGFLSYIDSLRLYPWIVLGYLAIVFTVRYFANKNTVFAVVLAGPAICFLYIYLTEENYGLLKQVLIQAMWMLATGFTFLKSLQNKQYRMLLLFLGFGWCASISNGFNTPVDFSAPILFAFFVFSYSETYTLKKSVGLASIAVFLALFYLGYQTPYLDSPRKELTYNMGEVFPQLKGIKSDAETFNKYKELKHLASKYDNFTILPSVTLGHYLTNTKNPIGVDWVFNHHLADQIPEYINKLEDKDVTVFLENFENHANNYEETSTLTMYVKENWQLVATYDYFRIYQKQR</sequence>
<dbReference type="AlphaFoldDB" id="A0A370Q586"/>
<feature type="transmembrane region" description="Helical" evidence="1">
    <location>
        <begin position="279"/>
        <end position="296"/>
    </location>
</feature>
<accession>A0A370Q586</accession>
<keyword evidence="1" id="KW-0812">Transmembrane</keyword>
<evidence type="ECO:0000313" key="3">
    <source>
        <dbReference type="Proteomes" id="UP000255317"/>
    </source>
</evidence>
<proteinExistence type="predicted"/>
<gene>
    <name evidence="2" type="ORF">C8D94_10818</name>
</gene>
<feature type="transmembrane region" description="Helical" evidence="1">
    <location>
        <begin position="161"/>
        <end position="194"/>
    </location>
</feature>
<comment type="caution">
    <text evidence="2">The sequence shown here is derived from an EMBL/GenBank/DDBJ whole genome shotgun (WGS) entry which is preliminary data.</text>
</comment>
<keyword evidence="1" id="KW-0472">Membrane</keyword>
<feature type="transmembrane region" description="Helical" evidence="1">
    <location>
        <begin position="89"/>
        <end position="106"/>
    </location>
</feature>
<feature type="transmembrane region" description="Helical" evidence="1">
    <location>
        <begin position="308"/>
        <end position="325"/>
    </location>
</feature>
<feature type="transmembrane region" description="Helical" evidence="1">
    <location>
        <begin position="15"/>
        <end position="33"/>
    </location>
</feature>
<keyword evidence="1" id="KW-1133">Transmembrane helix</keyword>
<feature type="transmembrane region" description="Helical" evidence="1">
    <location>
        <begin position="332"/>
        <end position="349"/>
    </location>
</feature>
<feature type="transmembrane region" description="Helical" evidence="1">
    <location>
        <begin position="118"/>
        <end position="136"/>
    </location>
</feature>
<organism evidence="2 3">
    <name type="scientific">Marinirhabdus gelatinilytica</name>
    <dbReference type="NCBI Taxonomy" id="1703343"/>
    <lineage>
        <taxon>Bacteria</taxon>
        <taxon>Pseudomonadati</taxon>
        <taxon>Bacteroidota</taxon>
        <taxon>Flavobacteriia</taxon>
        <taxon>Flavobacteriales</taxon>
        <taxon>Flavobacteriaceae</taxon>
    </lineage>
</organism>
<reference evidence="2 3" key="1">
    <citation type="submission" date="2018-07" db="EMBL/GenBank/DDBJ databases">
        <title>Genomic Encyclopedia of Type Strains, Phase IV (KMG-IV): sequencing the most valuable type-strain genomes for metagenomic binning, comparative biology and taxonomic classification.</title>
        <authorList>
            <person name="Goeker M."/>
        </authorList>
    </citation>
    <scope>NUCLEOTIDE SEQUENCE [LARGE SCALE GENOMIC DNA]</scope>
    <source>
        <strain evidence="2 3">DSM 101478</strain>
    </source>
</reference>